<dbReference type="InterPro" id="IPR011029">
    <property type="entry name" value="DEATH-like_dom_sf"/>
</dbReference>
<dbReference type="Proteomes" id="UP001347796">
    <property type="component" value="Unassembled WGS sequence"/>
</dbReference>
<dbReference type="EMBL" id="JAZGQO010000010">
    <property type="protein sequence ID" value="KAK6177774.1"/>
    <property type="molecule type" value="Genomic_DNA"/>
</dbReference>
<protein>
    <recommendedName>
        <fullName evidence="2">CARD domain-containing protein</fullName>
    </recommendedName>
</protein>
<dbReference type="GO" id="GO:0042981">
    <property type="term" value="P:regulation of apoptotic process"/>
    <property type="evidence" value="ECO:0007669"/>
    <property type="project" value="InterPro"/>
</dbReference>
<feature type="region of interest" description="Disordered" evidence="1">
    <location>
        <begin position="101"/>
        <end position="132"/>
    </location>
</feature>
<dbReference type="Pfam" id="PF00619">
    <property type="entry name" value="CARD"/>
    <property type="match status" value="1"/>
</dbReference>
<dbReference type="InterPro" id="IPR001315">
    <property type="entry name" value="CARD"/>
</dbReference>
<sequence>MAFSRTRMVGQEAEIINRNFYYIQNNVIASDLTGYLLSTFVFNLDDKNKIDGVLEKKGQMDMFLQILLFRGKRAFGCFIKALKEKSYLEVANKLQDELKRPLQSKKRSIQSKKGQVQSNNTPRRELSPSTEERNAMLSEMTKEMTLLKEDNQKLLEENSKNQATIAEKNTEIAYLKSQSDLGILVQQLGNVKNQLSDIATQNKREGESLGDVSARLGDVSARLGNVTIELNEIANQNERECQNLRDITSLLGKDRGRQNEMANQMENDHQLKSTICVVL</sequence>
<feature type="compositionally biased region" description="Basic and acidic residues" evidence="1">
    <location>
        <begin position="122"/>
        <end position="132"/>
    </location>
</feature>
<organism evidence="3 4">
    <name type="scientific">Patella caerulea</name>
    <name type="common">Rayed Mediterranean limpet</name>
    <dbReference type="NCBI Taxonomy" id="87958"/>
    <lineage>
        <taxon>Eukaryota</taxon>
        <taxon>Metazoa</taxon>
        <taxon>Spiralia</taxon>
        <taxon>Lophotrochozoa</taxon>
        <taxon>Mollusca</taxon>
        <taxon>Gastropoda</taxon>
        <taxon>Patellogastropoda</taxon>
        <taxon>Patelloidea</taxon>
        <taxon>Patellidae</taxon>
        <taxon>Patella</taxon>
    </lineage>
</organism>
<feature type="compositionally biased region" description="Polar residues" evidence="1">
    <location>
        <begin position="111"/>
        <end position="121"/>
    </location>
</feature>
<evidence type="ECO:0000313" key="3">
    <source>
        <dbReference type="EMBL" id="KAK6177774.1"/>
    </source>
</evidence>
<dbReference type="CDD" id="cd01671">
    <property type="entry name" value="CARD"/>
    <property type="match status" value="1"/>
</dbReference>
<gene>
    <name evidence="3" type="ORF">SNE40_015809</name>
</gene>
<accession>A0AAN8JLF4</accession>
<evidence type="ECO:0000256" key="1">
    <source>
        <dbReference type="SAM" id="MobiDB-lite"/>
    </source>
</evidence>
<comment type="caution">
    <text evidence="3">The sequence shown here is derived from an EMBL/GenBank/DDBJ whole genome shotgun (WGS) entry which is preliminary data.</text>
</comment>
<keyword evidence="4" id="KW-1185">Reference proteome</keyword>
<feature type="domain" description="CARD" evidence="2">
    <location>
        <begin position="8"/>
        <end position="97"/>
    </location>
</feature>
<dbReference type="AlphaFoldDB" id="A0AAN8JLF4"/>
<dbReference type="SUPFAM" id="SSF47986">
    <property type="entry name" value="DEATH domain"/>
    <property type="match status" value="1"/>
</dbReference>
<evidence type="ECO:0000313" key="4">
    <source>
        <dbReference type="Proteomes" id="UP001347796"/>
    </source>
</evidence>
<reference evidence="3 4" key="1">
    <citation type="submission" date="2024-01" db="EMBL/GenBank/DDBJ databases">
        <title>The genome of the rayed Mediterranean limpet Patella caerulea (Linnaeus, 1758).</title>
        <authorList>
            <person name="Anh-Thu Weber A."/>
            <person name="Halstead-Nussloch G."/>
        </authorList>
    </citation>
    <scope>NUCLEOTIDE SEQUENCE [LARGE SCALE GENOMIC DNA]</scope>
    <source>
        <strain evidence="3">AATW-2023a</strain>
        <tissue evidence="3">Whole specimen</tissue>
    </source>
</reference>
<evidence type="ECO:0000259" key="2">
    <source>
        <dbReference type="PROSITE" id="PS50209"/>
    </source>
</evidence>
<proteinExistence type="predicted"/>
<name>A0AAN8JLF4_PATCE</name>
<dbReference type="Gene3D" id="1.10.533.10">
    <property type="entry name" value="Death Domain, Fas"/>
    <property type="match status" value="1"/>
</dbReference>
<dbReference type="PROSITE" id="PS50209">
    <property type="entry name" value="CARD"/>
    <property type="match status" value="1"/>
</dbReference>